<keyword evidence="1" id="KW-1133">Transmembrane helix</keyword>
<evidence type="ECO:0000313" key="2">
    <source>
        <dbReference type="EMBL" id="MCQ4924223.1"/>
    </source>
</evidence>
<proteinExistence type="predicted"/>
<feature type="transmembrane region" description="Helical" evidence="1">
    <location>
        <begin position="70"/>
        <end position="93"/>
    </location>
</feature>
<sequence length="98" mass="10819">MEELIIHLEFAKILGAFALGAIVITFITYLISKKNRTIKYIPGFILILIGIYNLFYVGADSPTLEDVNRLLVVVTTMIAGFIGLSTGLIIGIFKKGRE</sequence>
<name>A0ABT1SCN7_9FIRM</name>
<comment type="caution">
    <text evidence="2">The sequence shown here is derived from an EMBL/GenBank/DDBJ whole genome shotgun (WGS) entry which is preliminary data.</text>
</comment>
<evidence type="ECO:0000313" key="3">
    <source>
        <dbReference type="Proteomes" id="UP001524478"/>
    </source>
</evidence>
<keyword evidence="3" id="KW-1185">Reference proteome</keyword>
<dbReference type="Proteomes" id="UP001524478">
    <property type="component" value="Unassembled WGS sequence"/>
</dbReference>
<feature type="transmembrane region" description="Helical" evidence="1">
    <location>
        <begin position="38"/>
        <end position="58"/>
    </location>
</feature>
<keyword evidence="1" id="KW-0812">Transmembrane</keyword>
<accession>A0ABT1SCN7</accession>
<dbReference type="RefSeq" id="WP_256312014.1">
    <property type="nucleotide sequence ID" value="NZ_JANGAC010000011.1"/>
</dbReference>
<feature type="transmembrane region" description="Helical" evidence="1">
    <location>
        <begin position="13"/>
        <end position="31"/>
    </location>
</feature>
<evidence type="ECO:0000256" key="1">
    <source>
        <dbReference type="SAM" id="Phobius"/>
    </source>
</evidence>
<keyword evidence="1" id="KW-0472">Membrane</keyword>
<gene>
    <name evidence="2" type="ORF">NE686_14065</name>
</gene>
<dbReference type="EMBL" id="JANGAC010000011">
    <property type="protein sequence ID" value="MCQ4924223.1"/>
    <property type="molecule type" value="Genomic_DNA"/>
</dbReference>
<reference evidence="2 3" key="1">
    <citation type="submission" date="2022-06" db="EMBL/GenBank/DDBJ databases">
        <title>Isolation of gut microbiota from human fecal samples.</title>
        <authorList>
            <person name="Pamer E.G."/>
            <person name="Barat B."/>
            <person name="Waligurski E."/>
            <person name="Medina S."/>
            <person name="Paddock L."/>
            <person name="Mostad J."/>
        </authorList>
    </citation>
    <scope>NUCLEOTIDE SEQUENCE [LARGE SCALE GENOMIC DNA]</scope>
    <source>
        <strain evidence="2 3">DFI.7.95</strain>
    </source>
</reference>
<protein>
    <submittedName>
        <fullName evidence="2">Uncharacterized protein</fullName>
    </submittedName>
</protein>
<organism evidence="2 3">
    <name type="scientific">Tissierella carlieri</name>
    <dbReference type="NCBI Taxonomy" id="689904"/>
    <lineage>
        <taxon>Bacteria</taxon>
        <taxon>Bacillati</taxon>
        <taxon>Bacillota</taxon>
        <taxon>Tissierellia</taxon>
        <taxon>Tissierellales</taxon>
        <taxon>Tissierellaceae</taxon>
        <taxon>Tissierella</taxon>
    </lineage>
</organism>